<evidence type="ECO:0000256" key="5">
    <source>
        <dbReference type="ARBA" id="ARBA00038058"/>
    </source>
</evidence>
<dbReference type="Proteomes" id="UP000238701">
    <property type="component" value="Unassembled WGS sequence"/>
</dbReference>
<evidence type="ECO:0000256" key="2">
    <source>
        <dbReference type="ARBA" id="ARBA00022741"/>
    </source>
</evidence>
<protein>
    <recommendedName>
        <fullName evidence="6">DNA 5'-3' helicase</fullName>
        <ecNumber evidence="6">5.6.2.3</ecNumber>
    </recommendedName>
</protein>
<evidence type="ECO:0000313" key="10">
    <source>
        <dbReference type="Proteomes" id="UP000238701"/>
    </source>
</evidence>
<keyword evidence="3" id="KW-0378">Hydrolase</keyword>
<dbReference type="Gene3D" id="3.40.50.300">
    <property type="entry name" value="P-loop containing nucleotide triphosphate hydrolases"/>
    <property type="match status" value="2"/>
</dbReference>
<evidence type="ECO:0000313" key="9">
    <source>
        <dbReference type="EMBL" id="SPF38449.1"/>
    </source>
</evidence>
<dbReference type="PROSITE" id="PS51193">
    <property type="entry name" value="HELICASE_ATP_BIND_2"/>
    <property type="match status" value="1"/>
</dbReference>
<feature type="domain" description="Helicase ATP-binding" evidence="8">
    <location>
        <begin position="33"/>
        <end position="324"/>
    </location>
</feature>
<name>A0A2U3KFK7_9BACT</name>
<dbReference type="GO" id="GO:0016818">
    <property type="term" value="F:hydrolase activity, acting on acid anhydrides, in phosphorus-containing anhydrides"/>
    <property type="evidence" value="ECO:0007669"/>
    <property type="project" value="InterPro"/>
</dbReference>
<sequence>MARNSQSASSPPRLAAPAGKDASLYQFFAPGGVLSRTHPAYEFRRGQLQMAQAVEQALEEKRHLIVEAGTGTGKTLAYLLPVIRSGKRVIISTGTKNLQEQLFYKDVPFLEQALYGREQQVPRSARNDKASGGVGLSVCYMKGRNNYLCRKKLYDLTDQPVLSGLEEIEQYRAIAAWEKTTSTGDRAELAELPEASLLWHKLDARADACIGQKCSQWDRCFITEMRRRAMETDIIIVNHHLFFADLSIKLQADGAPDAGILPDAAAVIFDEAHELEDVAGSYFGISVSNLRVEELARDIENSLQHNRLLSVALSGALGSLRERSQLFFSVLPPGEGRFAFETRREFLEENGDEFLGLNQALTRLAGELEGLPQKPEEVSSFVRRAQEIQVQLAFVLESEDRNTVFWIERRGKGLSPRRHRDTEKTGEKSQGRQNVFLQATPIDVGPILRECLWSKLDCAVLTSATLAVGGGFEYIRQRLGLEHAREAVLPSHFDYESQALLYVPPDLPDPRTPQFAAKAADRIRELLEITRGRAFVLFTSYAQMNEIHQRLLGEVEFPVLRQGDAPKSALLEEFRLTPNAVLFATSSFWQGVDVQGEQLSCVIIDRLPFAVPSDPVVAARVKAIDAEGGNAFFQYQVPAAVITLKQGFGRLIRSLHDRGLLVLLDNRILKKQYGRVFVESLPNYKKTTEMRVVEEFFGVRE</sequence>
<dbReference type="InterPro" id="IPR011545">
    <property type="entry name" value="DEAD/DEAH_box_helicase_dom"/>
</dbReference>
<dbReference type="InterPro" id="IPR027417">
    <property type="entry name" value="P-loop_NTPase"/>
</dbReference>
<dbReference type="EC" id="5.6.2.3" evidence="6"/>
<keyword evidence="9" id="KW-0347">Helicase</keyword>
<proteinExistence type="inferred from homology"/>
<comment type="cofactor">
    <cofactor evidence="1">
        <name>[4Fe-4S] cluster</name>
        <dbReference type="ChEBI" id="CHEBI:49883"/>
    </cofactor>
</comment>
<dbReference type="GO" id="GO:0005524">
    <property type="term" value="F:ATP binding"/>
    <property type="evidence" value="ECO:0007669"/>
    <property type="project" value="UniProtKB-KW"/>
</dbReference>
<dbReference type="Pfam" id="PF00270">
    <property type="entry name" value="DEAD"/>
    <property type="match status" value="1"/>
</dbReference>
<evidence type="ECO:0000256" key="4">
    <source>
        <dbReference type="ARBA" id="ARBA00022840"/>
    </source>
</evidence>
<comment type="similarity">
    <text evidence="5">Belongs to the helicase family. DinG subfamily.</text>
</comment>
<dbReference type="GO" id="GO:0043139">
    <property type="term" value="F:5'-3' DNA helicase activity"/>
    <property type="evidence" value="ECO:0007669"/>
    <property type="project" value="UniProtKB-EC"/>
</dbReference>
<dbReference type="PANTHER" id="PTHR11472">
    <property type="entry name" value="DNA REPAIR DEAD HELICASE RAD3/XP-D SUBFAMILY MEMBER"/>
    <property type="match status" value="1"/>
</dbReference>
<dbReference type="EMBL" id="OMOD01000111">
    <property type="protein sequence ID" value="SPF38449.1"/>
    <property type="molecule type" value="Genomic_DNA"/>
</dbReference>
<dbReference type="OrthoDB" id="9803913at2"/>
<gene>
    <name evidence="9" type="ORF">SBA1_20150</name>
</gene>
<comment type="catalytic activity">
    <reaction evidence="7">
        <text>ATP + H2O = ADP + phosphate + H(+)</text>
        <dbReference type="Rhea" id="RHEA:13065"/>
        <dbReference type="ChEBI" id="CHEBI:15377"/>
        <dbReference type="ChEBI" id="CHEBI:15378"/>
        <dbReference type="ChEBI" id="CHEBI:30616"/>
        <dbReference type="ChEBI" id="CHEBI:43474"/>
        <dbReference type="ChEBI" id="CHEBI:456216"/>
        <dbReference type="EC" id="5.6.2.3"/>
    </reaction>
</comment>
<keyword evidence="2" id="KW-0547">Nucleotide-binding</keyword>
<evidence type="ECO:0000256" key="6">
    <source>
        <dbReference type="ARBA" id="ARBA00044969"/>
    </source>
</evidence>
<dbReference type="GO" id="GO:0003676">
    <property type="term" value="F:nucleic acid binding"/>
    <property type="evidence" value="ECO:0007669"/>
    <property type="project" value="InterPro"/>
</dbReference>
<evidence type="ECO:0000256" key="1">
    <source>
        <dbReference type="ARBA" id="ARBA00001966"/>
    </source>
</evidence>
<evidence type="ECO:0000256" key="3">
    <source>
        <dbReference type="ARBA" id="ARBA00022801"/>
    </source>
</evidence>
<accession>A0A2U3KFK7</accession>
<dbReference type="InterPro" id="IPR045028">
    <property type="entry name" value="DinG/Rad3-like"/>
</dbReference>
<dbReference type="SMART" id="SM00491">
    <property type="entry name" value="HELICc2"/>
    <property type="match status" value="1"/>
</dbReference>
<organism evidence="9 10">
    <name type="scientific">Candidatus Sulfotelmatobacter kueseliae</name>
    <dbReference type="NCBI Taxonomy" id="2042962"/>
    <lineage>
        <taxon>Bacteria</taxon>
        <taxon>Pseudomonadati</taxon>
        <taxon>Acidobacteriota</taxon>
        <taxon>Terriglobia</taxon>
        <taxon>Terriglobales</taxon>
        <taxon>Candidatus Korobacteraceae</taxon>
        <taxon>Candidatus Sulfotelmatobacter</taxon>
    </lineage>
</organism>
<dbReference type="GO" id="GO:0006281">
    <property type="term" value="P:DNA repair"/>
    <property type="evidence" value="ECO:0007669"/>
    <property type="project" value="TreeGrafter"/>
</dbReference>
<dbReference type="AlphaFoldDB" id="A0A2U3KFK7"/>
<dbReference type="PANTHER" id="PTHR11472:SF34">
    <property type="entry name" value="REGULATOR OF TELOMERE ELONGATION HELICASE 1"/>
    <property type="match status" value="1"/>
</dbReference>
<keyword evidence="4" id="KW-0067">ATP-binding</keyword>
<dbReference type="InterPro" id="IPR014001">
    <property type="entry name" value="Helicase_ATP-bd"/>
</dbReference>
<dbReference type="Pfam" id="PF13307">
    <property type="entry name" value="Helicase_C_2"/>
    <property type="match status" value="1"/>
</dbReference>
<evidence type="ECO:0000256" key="7">
    <source>
        <dbReference type="ARBA" id="ARBA00048954"/>
    </source>
</evidence>
<dbReference type="FunFam" id="3.40.50.300:FF:000437">
    <property type="entry name" value="ATP-dependent DNA helicase DinG"/>
    <property type="match status" value="1"/>
</dbReference>
<dbReference type="SMART" id="SM00487">
    <property type="entry name" value="DEXDc"/>
    <property type="match status" value="1"/>
</dbReference>
<dbReference type="InterPro" id="IPR006555">
    <property type="entry name" value="ATP-dep_Helicase_C"/>
</dbReference>
<dbReference type="SUPFAM" id="SSF52540">
    <property type="entry name" value="P-loop containing nucleoside triphosphate hydrolases"/>
    <property type="match status" value="2"/>
</dbReference>
<evidence type="ECO:0000259" key="8">
    <source>
        <dbReference type="PROSITE" id="PS51193"/>
    </source>
</evidence>
<reference evidence="10" key="1">
    <citation type="submission" date="2018-02" db="EMBL/GenBank/DDBJ databases">
        <authorList>
            <person name="Hausmann B."/>
        </authorList>
    </citation>
    <scope>NUCLEOTIDE SEQUENCE [LARGE SCALE GENOMIC DNA]</scope>
    <source>
        <strain evidence="10">Peat soil MAG SbA1</strain>
    </source>
</reference>
<dbReference type="InterPro" id="IPR014013">
    <property type="entry name" value="Helic_SF1/SF2_ATP-bd_DinG/Rad3"/>
</dbReference>